<keyword evidence="1" id="KW-0472">Membrane</keyword>
<reference evidence="3" key="1">
    <citation type="submission" date="2018-01" db="EMBL/GenBank/DDBJ databases">
        <title>An insight into the sialome of Amazonian anophelines.</title>
        <authorList>
            <person name="Ribeiro J.M."/>
            <person name="Scarpassa V."/>
            <person name="Calvo E."/>
        </authorList>
    </citation>
    <scope>NUCLEOTIDE SEQUENCE</scope>
</reference>
<evidence type="ECO:0008006" key="4">
    <source>
        <dbReference type="Google" id="ProtNLM"/>
    </source>
</evidence>
<feature type="chain" id="PRO_5014869685" description="Secreted protein" evidence="2">
    <location>
        <begin position="20"/>
        <end position="133"/>
    </location>
</feature>
<dbReference type="AlphaFoldDB" id="A0A2M4D394"/>
<dbReference type="EMBL" id="GGFL01007847">
    <property type="protein sequence ID" value="MBW72025.1"/>
    <property type="molecule type" value="Transcribed_RNA"/>
</dbReference>
<feature type="transmembrane region" description="Helical" evidence="1">
    <location>
        <begin position="37"/>
        <end position="56"/>
    </location>
</feature>
<name>A0A2M4D394_ANODA</name>
<evidence type="ECO:0000313" key="3">
    <source>
        <dbReference type="EMBL" id="MBW72025.1"/>
    </source>
</evidence>
<evidence type="ECO:0000256" key="1">
    <source>
        <dbReference type="SAM" id="Phobius"/>
    </source>
</evidence>
<keyword evidence="1" id="KW-0812">Transmembrane</keyword>
<sequence length="133" mass="14936">MPCLLTFFSQLLLIGASVGGGARYTNSSSASSLELNFVITIIVINGFLAGTICRGIHFGRHDLMNTVRFLAHPTQLQLEVFILQLIVHLIDDFARCKHQVFHRHIGKLQLFDLRFGCLFRLTNGTTKVTARYT</sequence>
<accession>A0A2M4D394</accession>
<keyword evidence="2" id="KW-0732">Signal</keyword>
<feature type="signal peptide" evidence="2">
    <location>
        <begin position="1"/>
        <end position="19"/>
    </location>
</feature>
<keyword evidence="1" id="KW-1133">Transmembrane helix</keyword>
<organism evidence="3">
    <name type="scientific">Anopheles darlingi</name>
    <name type="common">Mosquito</name>
    <dbReference type="NCBI Taxonomy" id="43151"/>
    <lineage>
        <taxon>Eukaryota</taxon>
        <taxon>Metazoa</taxon>
        <taxon>Ecdysozoa</taxon>
        <taxon>Arthropoda</taxon>
        <taxon>Hexapoda</taxon>
        <taxon>Insecta</taxon>
        <taxon>Pterygota</taxon>
        <taxon>Neoptera</taxon>
        <taxon>Endopterygota</taxon>
        <taxon>Diptera</taxon>
        <taxon>Nematocera</taxon>
        <taxon>Culicoidea</taxon>
        <taxon>Culicidae</taxon>
        <taxon>Anophelinae</taxon>
        <taxon>Anopheles</taxon>
    </lineage>
</organism>
<protein>
    <recommendedName>
        <fullName evidence="4">Secreted protein</fullName>
    </recommendedName>
</protein>
<evidence type="ECO:0000256" key="2">
    <source>
        <dbReference type="SAM" id="SignalP"/>
    </source>
</evidence>
<proteinExistence type="predicted"/>